<dbReference type="PANTHER" id="PTHR30353:SF0">
    <property type="entry name" value="TRANSMEMBRANE PROTEIN"/>
    <property type="match status" value="1"/>
</dbReference>
<keyword evidence="3 7" id="KW-1003">Cell membrane</keyword>
<feature type="transmembrane region" description="Helical" evidence="7">
    <location>
        <begin position="43"/>
        <end position="69"/>
    </location>
</feature>
<keyword evidence="10" id="KW-1185">Reference proteome</keyword>
<evidence type="ECO:0000259" key="8">
    <source>
        <dbReference type="Pfam" id="PF09335"/>
    </source>
</evidence>
<feature type="transmembrane region" description="Helical" evidence="7">
    <location>
        <begin position="175"/>
        <end position="194"/>
    </location>
</feature>
<reference evidence="9" key="1">
    <citation type="journal article" date="2014" name="Int. J. Syst. Evol. Microbiol.">
        <title>Complete genome sequence of Corynebacterium casei LMG S-19264T (=DSM 44701T), isolated from a smear-ripened cheese.</title>
        <authorList>
            <consortium name="US DOE Joint Genome Institute (JGI-PGF)"/>
            <person name="Walter F."/>
            <person name="Albersmeier A."/>
            <person name="Kalinowski J."/>
            <person name="Ruckert C."/>
        </authorList>
    </citation>
    <scope>NUCLEOTIDE SEQUENCE</scope>
    <source>
        <strain evidence="9">CGMCC 1.12187</strain>
    </source>
</reference>
<sequence length="221" mass="23165">MDAVVEALFDLGGWPVYAVTAVLVFLESAVLAGLFLPGETVLLLAGLLAGTGNLSMAVLLPVAVAAAFAGDQVGYFIGRCFGPRLRESAVGRLIGARRWERALELLERRGATAVFAARWITVVRALVPTVAGMIGMPRRRFFAANCAGALTWAPTVVLIGYLLGDSLTRAEQVLAHLPLVGVATVVLMVAVVGIRAVCTRGAATVDPEPVATTGDPRSDER</sequence>
<comment type="subcellular location">
    <subcellularLocation>
        <location evidence="1 7">Cell membrane</location>
        <topology evidence="1 7">Multi-pass membrane protein</topology>
    </subcellularLocation>
</comment>
<comment type="caution">
    <text evidence="9">The sequence shown here is derived from an EMBL/GenBank/DDBJ whole genome shotgun (WGS) entry which is preliminary data.</text>
</comment>
<dbReference type="PANTHER" id="PTHR30353">
    <property type="entry name" value="INNER MEMBRANE PROTEIN DEDA-RELATED"/>
    <property type="match status" value="1"/>
</dbReference>
<dbReference type="Pfam" id="PF09335">
    <property type="entry name" value="VTT_dom"/>
    <property type="match status" value="1"/>
</dbReference>
<gene>
    <name evidence="9" type="primary">dedA</name>
    <name evidence="9" type="ORF">GCM10011374_32200</name>
</gene>
<evidence type="ECO:0000256" key="6">
    <source>
        <dbReference type="ARBA" id="ARBA00023136"/>
    </source>
</evidence>
<evidence type="ECO:0000256" key="7">
    <source>
        <dbReference type="RuleBase" id="RU367016"/>
    </source>
</evidence>
<dbReference type="GO" id="GO:0005886">
    <property type="term" value="C:plasma membrane"/>
    <property type="evidence" value="ECO:0007669"/>
    <property type="project" value="UniProtKB-SubCell"/>
</dbReference>
<evidence type="ECO:0000256" key="4">
    <source>
        <dbReference type="ARBA" id="ARBA00022692"/>
    </source>
</evidence>
<dbReference type="AlphaFoldDB" id="A0A917H2W1"/>
<organism evidence="9 10">
    <name type="scientific">Kocuria dechangensis</name>
    <dbReference type="NCBI Taxonomy" id="1176249"/>
    <lineage>
        <taxon>Bacteria</taxon>
        <taxon>Bacillati</taxon>
        <taxon>Actinomycetota</taxon>
        <taxon>Actinomycetes</taxon>
        <taxon>Micrococcales</taxon>
        <taxon>Micrococcaceae</taxon>
        <taxon>Kocuria</taxon>
    </lineage>
</organism>
<keyword evidence="5 7" id="KW-1133">Transmembrane helix</keyword>
<feature type="domain" description="VTT" evidence="8">
    <location>
        <begin position="36"/>
        <end position="161"/>
    </location>
</feature>
<evidence type="ECO:0000313" key="9">
    <source>
        <dbReference type="EMBL" id="GGG65835.1"/>
    </source>
</evidence>
<proteinExistence type="inferred from homology"/>
<feature type="transmembrane region" description="Helical" evidence="7">
    <location>
        <begin position="14"/>
        <end position="36"/>
    </location>
</feature>
<protein>
    <submittedName>
        <fullName evidence="9">Membrane protein</fullName>
    </submittedName>
</protein>
<evidence type="ECO:0000256" key="2">
    <source>
        <dbReference type="ARBA" id="ARBA00010792"/>
    </source>
</evidence>
<feature type="transmembrane region" description="Helical" evidence="7">
    <location>
        <begin position="141"/>
        <end position="163"/>
    </location>
</feature>
<name>A0A917H2W1_9MICC</name>
<feature type="transmembrane region" description="Helical" evidence="7">
    <location>
        <begin position="113"/>
        <end position="134"/>
    </location>
</feature>
<dbReference type="EMBL" id="BMEQ01000022">
    <property type="protein sequence ID" value="GGG65835.1"/>
    <property type="molecule type" value="Genomic_DNA"/>
</dbReference>
<evidence type="ECO:0000256" key="5">
    <source>
        <dbReference type="ARBA" id="ARBA00022989"/>
    </source>
</evidence>
<accession>A0A917H2W1</accession>
<reference evidence="9" key="2">
    <citation type="submission" date="2020-09" db="EMBL/GenBank/DDBJ databases">
        <authorList>
            <person name="Sun Q."/>
            <person name="Zhou Y."/>
        </authorList>
    </citation>
    <scope>NUCLEOTIDE SEQUENCE</scope>
    <source>
        <strain evidence="9">CGMCC 1.12187</strain>
    </source>
</reference>
<evidence type="ECO:0000313" key="10">
    <source>
        <dbReference type="Proteomes" id="UP000638848"/>
    </source>
</evidence>
<keyword evidence="6 7" id="KW-0472">Membrane</keyword>
<comment type="similarity">
    <text evidence="2 7">Belongs to the DedA family.</text>
</comment>
<keyword evidence="4 7" id="KW-0812">Transmembrane</keyword>
<evidence type="ECO:0000256" key="3">
    <source>
        <dbReference type="ARBA" id="ARBA00022475"/>
    </source>
</evidence>
<dbReference type="InterPro" id="IPR032816">
    <property type="entry name" value="VTT_dom"/>
</dbReference>
<dbReference type="InterPro" id="IPR032818">
    <property type="entry name" value="DedA-like"/>
</dbReference>
<evidence type="ECO:0000256" key="1">
    <source>
        <dbReference type="ARBA" id="ARBA00004651"/>
    </source>
</evidence>
<dbReference type="Proteomes" id="UP000638848">
    <property type="component" value="Unassembled WGS sequence"/>
</dbReference>